<sequence length="311" mass="34961">MLGVFLIGYSLSKVPLSELWHYIKNANFLFIGLGVLFGLLSHISRAYRWRFQLEPMGYRVKLANSFMAVFSAYLINYTVPRAGEVARASILSTYEGVPFEKGFGSIVAERFADLMMLLLIISYTLILEFDFIASFFVDRFQFKTVALYGFILLMVLGVFVWFIRKSRTGFGFKIKTFIKGLAEGALSIFYMKKKWAFLAHTIFIWGMYVAMFYITTFAVNDLYGITIGAVLVGFISATFSIATTNGGIGSYPLAIYAAFSIFAIAEGPSMAFGWIIWSAQTLLIVLLGGVSLIYLPIYNRKRLAGITQQKN</sequence>
<gene>
    <name evidence="7" type="ORF">ACFSQP_05745</name>
</gene>
<comment type="subcellular location">
    <subcellularLocation>
        <location evidence="1">Cell membrane</location>
        <topology evidence="1">Multi-pass membrane protein</topology>
    </subcellularLocation>
</comment>
<comment type="caution">
    <text evidence="7">The sequence shown here is derived from an EMBL/GenBank/DDBJ whole genome shotgun (WGS) entry which is preliminary data.</text>
</comment>
<dbReference type="EMBL" id="JBHULS010000002">
    <property type="protein sequence ID" value="MFD2551315.1"/>
    <property type="molecule type" value="Genomic_DNA"/>
</dbReference>
<dbReference type="Pfam" id="PF03706">
    <property type="entry name" value="LPG_synthase_TM"/>
    <property type="match status" value="1"/>
</dbReference>
<evidence type="ECO:0000256" key="1">
    <source>
        <dbReference type="ARBA" id="ARBA00004651"/>
    </source>
</evidence>
<organism evidence="7 8">
    <name type="scientific">Bizionia sediminis</name>
    <dbReference type="NCBI Taxonomy" id="1737064"/>
    <lineage>
        <taxon>Bacteria</taxon>
        <taxon>Pseudomonadati</taxon>
        <taxon>Bacteroidota</taxon>
        <taxon>Flavobacteriia</taxon>
        <taxon>Flavobacteriales</taxon>
        <taxon>Flavobacteriaceae</taxon>
        <taxon>Bizionia</taxon>
    </lineage>
</organism>
<keyword evidence="4 6" id="KW-1133">Transmembrane helix</keyword>
<proteinExistence type="predicted"/>
<dbReference type="InterPro" id="IPR022791">
    <property type="entry name" value="L-PG_synthase/AglD"/>
</dbReference>
<feature type="transmembrane region" description="Helical" evidence="6">
    <location>
        <begin position="195"/>
        <end position="216"/>
    </location>
</feature>
<dbReference type="NCBIfam" id="TIGR00374">
    <property type="entry name" value="flippase-like domain"/>
    <property type="match status" value="1"/>
</dbReference>
<feature type="transmembrane region" description="Helical" evidence="6">
    <location>
        <begin position="111"/>
        <end position="133"/>
    </location>
</feature>
<dbReference type="Proteomes" id="UP001597472">
    <property type="component" value="Unassembled WGS sequence"/>
</dbReference>
<evidence type="ECO:0000256" key="2">
    <source>
        <dbReference type="ARBA" id="ARBA00022475"/>
    </source>
</evidence>
<keyword evidence="3 6" id="KW-0812">Transmembrane</keyword>
<reference evidence="8" key="1">
    <citation type="journal article" date="2019" name="Int. J. Syst. Evol. Microbiol.">
        <title>The Global Catalogue of Microorganisms (GCM) 10K type strain sequencing project: providing services to taxonomists for standard genome sequencing and annotation.</title>
        <authorList>
            <consortium name="The Broad Institute Genomics Platform"/>
            <consortium name="The Broad Institute Genome Sequencing Center for Infectious Disease"/>
            <person name="Wu L."/>
            <person name="Ma J."/>
        </authorList>
    </citation>
    <scope>NUCLEOTIDE SEQUENCE [LARGE SCALE GENOMIC DNA]</scope>
    <source>
        <strain evidence="8">KCTC 42587</strain>
    </source>
</reference>
<evidence type="ECO:0000256" key="5">
    <source>
        <dbReference type="ARBA" id="ARBA00023136"/>
    </source>
</evidence>
<feature type="transmembrane region" description="Helical" evidence="6">
    <location>
        <begin position="222"/>
        <end position="241"/>
    </location>
</feature>
<dbReference type="RefSeq" id="WP_376892457.1">
    <property type="nucleotide sequence ID" value="NZ_JBHULS010000002.1"/>
</dbReference>
<feature type="transmembrane region" description="Helical" evidence="6">
    <location>
        <begin position="271"/>
        <end position="295"/>
    </location>
</feature>
<name>A0ABW5KTS2_9FLAO</name>
<keyword evidence="5 6" id="KW-0472">Membrane</keyword>
<feature type="transmembrane region" description="Helical" evidence="6">
    <location>
        <begin position="145"/>
        <end position="163"/>
    </location>
</feature>
<evidence type="ECO:0000313" key="7">
    <source>
        <dbReference type="EMBL" id="MFD2551315.1"/>
    </source>
</evidence>
<evidence type="ECO:0000313" key="8">
    <source>
        <dbReference type="Proteomes" id="UP001597472"/>
    </source>
</evidence>
<dbReference type="PANTHER" id="PTHR39087">
    <property type="entry name" value="UPF0104 MEMBRANE PROTEIN MJ1595"/>
    <property type="match status" value="1"/>
</dbReference>
<evidence type="ECO:0000256" key="4">
    <source>
        <dbReference type="ARBA" id="ARBA00022989"/>
    </source>
</evidence>
<feature type="transmembrane region" description="Helical" evidence="6">
    <location>
        <begin position="20"/>
        <end position="40"/>
    </location>
</feature>
<evidence type="ECO:0000256" key="6">
    <source>
        <dbReference type="SAM" id="Phobius"/>
    </source>
</evidence>
<feature type="transmembrane region" description="Helical" evidence="6">
    <location>
        <begin position="248"/>
        <end position="265"/>
    </location>
</feature>
<protein>
    <submittedName>
        <fullName evidence="7">YbhN family protein</fullName>
    </submittedName>
</protein>
<keyword evidence="2" id="KW-1003">Cell membrane</keyword>
<accession>A0ABW5KTS2</accession>
<keyword evidence="8" id="KW-1185">Reference proteome</keyword>
<dbReference type="PANTHER" id="PTHR39087:SF2">
    <property type="entry name" value="UPF0104 MEMBRANE PROTEIN MJ1595"/>
    <property type="match status" value="1"/>
</dbReference>
<evidence type="ECO:0000256" key="3">
    <source>
        <dbReference type="ARBA" id="ARBA00022692"/>
    </source>
</evidence>